<dbReference type="InterPro" id="IPR052893">
    <property type="entry name" value="TCS_response_regulator"/>
</dbReference>
<dbReference type="Proteomes" id="UP000186607">
    <property type="component" value="Unassembled WGS sequence"/>
</dbReference>
<proteinExistence type="predicted"/>
<organism evidence="3 4">
    <name type="scientific">Deinococcus marmoris</name>
    <dbReference type="NCBI Taxonomy" id="249408"/>
    <lineage>
        <taxon>Bacteria</taxon>
        <taxon>Thermotogati</taxon>
        <taxon>Deinococcota</taxon>
        <taxon>Deinococci</taxon>
        <taxon>Deinococcales</taxon>
        <taxon>Deinococcaceae</taxon>
        <taxon>Deinococcus</taxon>
    </lineage>
</organism>
<sequence length="145" mass="15884">MITHRILLVDDNPNDLELALSAIGGEKVGESHPEVVVAGGGQEALKLLRCAVKCGRPLPDLILLDLKMPQMDGLAVLDAVRADGDLRDIPVVMLTTSGEDRDIRDAYAHGASAYVIKPLDFAQFSEAMHTIQAFWTNLNRHPRLY</sequence>
<dbReference type="STRING" id="249408.BOO71_0004729"/>
<dbReference type="RefSeq" id="WP_075831449.1">
    <property type="nucleotide sequence ID" value="NZ_MSTI01000057.1"/>
</dbReference>
<reference evidence="3 4" key="1">
    <citation type="submission" date="2017-01" db="EMBL/GenBank/DDBJ databases">
        <title>Genome Analysis of Deinococcus marmoris KOPRI26562.</title>
        <authorList>
            <person name="Kim J.H."/>
            <person name="Oh H.-M."/>
        </authorList>
    </citation>
    <scope>NUCLEOTIDE SEQUENCE [LARGE SCALE GENOMIC DNA]</scope>
    <source>
        <strain evidence="3 4">KOPRI26562</strain>
    </source>
</reference>
<dbReference type="InterPro" id="IPR001789">
    <property type="entry name" value="Sig_transdc_resp-reg_receiver"/>
</dbReference>
<dbReference type="PROSITE" id="PS50110">
    <property type="entry name" value="RESPONSE_REGULATORY"/>
    <property type="match status" value="1"/>
</dbReference>
<dbReference type="InterPro" id="IPR011006">
    <property type="entry name" value="CheY-like_superfamily"/>
</dbReference>
<name>A0A1U7P0U1_9DEIO</name>
<feature type="modified residue" description="4-aspartylphosphate" evidence="1">
    <location>
        <position position="65"/>
    </location>
</feature>
<comment type="caution">
    <text evidence="3">The sequence shown here is derived from an EMBL/GenBank/DDBJ whole genome shotgun (WGS) entry which is preliminary data.</text>
</comment>
<dbReference type="CDD" id="cd17557">
    <property type="entry name" value="REC_Rcp-like"/>
    <property type="match status" value="1"/>
</dbReference>
<dbReference type="PANTHER" id="PTHR44520:SF2">
    <property type="entry name" value="RESPONSE REGULATOR RCP1"/>
    <property type="match status" value="1"/>
</dbReference>
<dbReference type="OrthoDB" id="9785718at2"/>
<dbReference type="eggNOG" id="COG3706">
    <property type="taxonomic scope" value="Bacteria"/>
</dbReference>
<accession>A0A1U7P0U1</accession>
<dbReference type="SUPFAM" id="SSF52172">
    <property type="entry name" value="CheY-like"/>
    <property type="match status" value="1"/>
</dbReference>
<dbReference type="EMBL" id="MSTI01000057">
    <property type="protein sequence ID" value="OLV18784.1"/>
    <property type="molecule type" value="Genomic_DNA"/>
</dbReference>
<dbReference type="SMART" id="SM00448">
    <property type="entry name" value="REC"/>
    <property type="match status" value="1"/>
</dbReference>
<keyword evidence="1" id="KW-0597">Phosphoprotein</keyword>
<dbReference type="AlphaFoldDB" id="A0A1U7P0U1"/>
<feature type="domain" description="Response regulatory" evidence="2">
    <location>
        <begin position="5"/>
        <end position="132"/>
    </location>
</feature>
<evidence type="ECO:0000259" key="2">
    <source>
        <dbReference type="PROSITE" id="PS50110"/>
    </source>
</evidence>
<protein>
    <submittedName>
        <fullName evidence="3">Response regulator</fullName>
    </submittedName>
</protein>
<gene>
    <name evidence="3" type="ORF">BOO71_0004729</name>
</gene>
<evidence type="ECO:0000256" key="1">
    <source>
        <dbReference type="PROSITE-ProRule" id="PRU00169"/>
    </source>
</evidence>
<dbReference type="GO" id="GO:0000160">
    <property type="term" value="P:phosphorelay signal transduction system"/>
    <property type="evidence" value="ECO:0007669"/>
    <property type="project" value="InterPro"/>
</dbReference>
<keyword evidence="4" id="KW-1185">Reference proteome</keyword>
<evidence type="ECO:0000313" key="3">
    <source>
        <dbReference type="EMBL" id="OLV18784.1"/>
    </source>
</evidence>
<dbReference type="PANTHER" id="PTHR44520">
    <property type="entry name" value="RESPONSE REGULATOR RCP1-RELATED"/>
    <property type="match status" value="1"/>
</dbReference>
<dbReference type="Gene3D" id="3.40.50.2300">
    <property type="match status" value="1"/>
</dbReference>
<dbReference type="Pfam" id="PF00072">
    <property type="entry name" value="Response_reg"/>
    <property type="match status" value="1"/>
</dbReference>
<evidence type="ECO:0000313" key="4">
    <source>
        <dbReference type="Proteomes" id="UP000186607"/>
    </source>
</evidence>